<gene>
    <name evidence="2" type="ORF">SE17_35605</name>
</gene>
<name>A0A0P9CS74_9CHLR</name>
<feature type="domain" description="DUF402" evidence="1">
    <location>
        <begin position="73"/>
        <end position="126"/>
    </location>
</feature>
<evidence type="ECO:0000259" key="1">
    <source>
        <dbReference type="Pfam" id="PF04167"/>
    </source>
</evidence>
<evidence type="ECO:0000313" key="2">
    <source>
        <dbReference type="EMBL" id="KPV48897.1"/>
    </source>
</evidence>
<evidence type="ECO:0000313" key="3">
    <source>
        <dbReference type="Proteomes" id="UP000050509"/>
    </source>
</evidence>
<dbReference type="AlphaFoldDB" id="A0A0P9CS74"/>
<dbReference type="Pfam" id="PF04167">
    <property type="entry name" value="DUF402"/>
    <property type="match status" value="1"/>
</dbReference>
<accession>A0A0P9CS74</accession>
<dbReference type="Proteomes" id="UP000050509">
    <property type="component" value="Unassembled WGS sequence"/>
</dbReference>
<dbReference type="Gene3D" id="2.40.380.10">
    <property type="entry name" value="FomD-like"/>
    <property type="match status" value="1"/>
</dbReference>
<feature type="non-terminal residue" evidence="2">
    <location>
        <position position="131"/>
    </location>
</feature>
<comment type="caution">
    <text evidence="2">The sequence shown here is derived from an EMBL/GenBank/DDBJ whole genome shotgun (WGS) entry which is preliminary data.</text>
</comment>
<protein>
    <recommendedName>
        <fullName evidence="1">DUF402 domain-containing protein</fullName>
    </recommendedName>
</protein>
<sequence length="131" mass="14843">MIDFDYYYRRRYLDGSTGISITTGPALDRCDDDQIGVFDYMLTGPVFATPVSGRRGTTASTIARPTSVAARLWLWPARSMRLLQQFDKHGRCTHFRVDFATPPRRDADSIYQTDLYLDLFAAPDGSDYAIT</sequence>
<proteinExistence type="predicted"/>
<dbReference type="InterPro" id="IPR035930">
    <property type="entry name" value="FomD-like_sf"/>
</dbReference>
<dbReference type="SUPFAM" id="SSF159234">
    <property type="entry name" value="FomD-like"/>
    <property type="match status" value="1"/>
</dbReference>
<organism evidence="2 3">
    <name type="scientific">Kouleothrix aurantiaca</name>
    <dbReference type="NCBI Taxonomy" id="186479"/>
    <lineage>
        <taxon>Bacteria</taxon>
        <taxon>Bacillati</taxon>
        <taxon>Chloroflexota</taxon>
        <taxon>Chloroflexia</taxon>
        <taxon>Chloroflexales</taxon>
        <taxon>Roseiflexineae</taxon>
        <taxon>Roseiflexaceae</taxon>
        <taxon>Kouleothrix</taxon>
    </lineage>
</organism>
<keyword evidence="3" id="KW-1185">Reference proteome</keyword>
<reference evidence="2 3" key="1">
    <citation type="submission" date="2015-09" db="EMBL/GenBank/DDBJ databases">
        <title>Draft genome sequence of Kouleothrix aurantiaca JCM 19913.</title>
        <authorList>
            <person name="Hemp J."/>
        </authorList>
    </citation>
    <scope>NUCLEOTIDE SEQUENCE [LARGE SCALE GENOMIC DNA]</scope>
    <source>
        <strain evidence="2 3">COM-B</strain>
    </source>
</reference>
<dbReference type="InterPro" id="IPR007295">
    <property type="entry name" value="DUF402"/>
</dbReference>
<dbReference type="EMBL" id="LJCR01002321">
    <property type="protein sequence ID" value="KPV48897.1"/>
    <property type="molecule type" value="Genomic_DNA"/>
</dbReference>